<feature type="domain" description="DM10" evidence="10">
    <location>
        <begin position="458"/>
        <end position="562"/>
    </location>
</feature>
<feature type="domain" description="DM10" evidence="10">
    <location>
        <begin position="103"/>
        <end position="210"/>
    </location>
</feature>
<dbReference type="Gene3D" id="1.10.238.10">
    <property type="entry name" value="EF-hand"/>
    <property type="match status" value="1"/>
</dbReference>
<comment type="caution">
    <text evidence="11">The sequence shown here is derived from an EMBL/GenBank/DDBJ whole genome shotgun (WGS) entry which is preliminary data.</text>
</comment>
<keyword evidence="3" id="KW-0963">Cytoplasm</keyword>
<accession>A0AAW0F554</accession>
<evidence type="ECO:0000313" key="11">
    <source>
        <dbReference type="EMBL" id="KAK7200307.1"/>
    </source>
</evidence>
<feature type="domain" description="DM10" evidence="10">
    <location>
        <begin position="279"/>
        <end position="398"/>
    </location>
</feature>
<evidence type="ECO:0000256" key="7">
    <source>
        <dbReference type="ARBA" id="ARBA00035003"/>
    </source>
</evidence>
<feature type="region of interest" description="Disordered" evidence="9">
    <location>
        <begin position="1"/>
        <end position="21"/>
    </location>
</feature>
<dbReference type="PANTHER" id="PTHR12086:SF11">
    <property type="entry name" value="EF-HAND DOMAIN-CONTAINING FAMILY MEMBER C2"/>
    <property type="match status" value="1"/>
</dbReference>
<dbReference type="Pfam" id="PF06565">
    <property type="entry name" value="DM10_dom"/>
    <property type="match status" value="3"/>
</dbReference>
<organism evidence="11 12">
    <name type="scientific">Novymonas esmeraldas</name>
    <dbReference type="NCBI Taxonomy" id="1808958"/>
    <lineage>
        <taxon>Eukaryota</taxon>
        <taxon>Discoba</taxon>
        <taxon>Euglenozoa</taxon>
        <taxon>Kinetoplastea</taxon>
        <taxon>Metakinetoplastina</taxon>
        <taxon>Trypanosomatida</taxon>
        <taxon>Trypanosomatidae</taxon>
        <taxon>Novymonas</taxon>
    </lineage>
</organism>
<dbReference type="GO" id="GO:0005856">
    <property type="term" value="C:cytoskeleton"/>
    <property type="evidence" value="ECO:0007669"/>
    <property type="project" value="UniProtKB-SubCell"/>
</dbReference>
<evidence type="ECO:0000256" key="3">
    <source>
        <dbReference type="ARBA" id="ARBA00022490"/>
    </source>
</evidence>
<gene>
    <name evidence="11" type="ORF">NESM_000083700</name>
</gene>
<protein>
    <recommendedName>
        <fullName evidence="8">EF-hand domain-containing family member C2</fullName>
    </recommendedName>
</protein>
<dbReference type="SMART" id="SM00676">
    <property type="entry name" value="DM10"/>
    <property type="match status" value="3"/>
</dbReference>
<dbReference type="InterPro" id="IPR040193">
    <property type="entry name" value="EFHC1/EFHC2/EFHB"/>
</dbReference>
<evidence type="ECO:0000313" key="12">
    <source>
        <dbReference type="Proteomes" id="UP001430356"/>
    </source>
</evidence>
<evidence type="ECO:0000259" key="10">
    <source>
        <dbReference type="PROSITE" id="PS51336"/>
    </source>
</evidence>
<sequence>MKNSVARTQPEKQYAHAPQSENLPLAIGASFHDDPINRSTLRKSHNLLLERKTQHAPHTEYCYNGDPFDTSRSGAAARADNDGDDAAVWNGWFSEEFSKDDLDNFVVRMLGYYTEDVSESSAEKERVRKVCISFFVMDDSVSITEIGQRNSGLAEARILSRRQVPKDARNPADLLLLSDFRIGDFVKIYGQTYHIVDMDKRSRRYFREVLEEELPEGQGVPQDSFSRTAAAAVDRSTKRVVTSDDMDRKRAVEQQLTGIYTKHSTEDIAITKEFLKNKINEHLTYLALWDDRGNLSGDLHYCVIRVFLENNNIEIAEARPENSGRWGGPILVHRQRVPLPSADLTHSRYQQHTYGKVMKNDYLRPEHLQVGETYVIYGKPFFLYDSDAFTRDYVKERYQVTVKDAIDITPFETPPKKASLFYPPPPNGFGSERETRSNWLSLVGKPARIDHEMAQRESGRVMNFSAKLAKPIVAGDENREFVISFHRETRELEIFERPRRNSGMMGGRFLAKGAHRKDMPNGTTVLFSQTDFQVGGVVDIYRRPFLLTGLDTGTQRILDGSDKAVTEDRIKYLVVLLKQQLNLKFTRANEAFLGLAPQGTLGYAQVKEFLRACSCNITDEEALLLVQNLSPGTSGVINYDDFLRIVDVSSESMDEASLTTRSIRSVNMMKNEQLRASATVSEERQRRKQLRDALQFKLIQRKGSVQEQFRLLSDHSPNSRLNRNKFRISLNTVLQFNVSKSDEDTLVSLLFDGVEDANGDITYKQFQEFVDSVESI</sequence>
<comment type="function">
    <text evidence="7">Microtubule inner protein (MIP) part of the dynein-decorated doublet microtubules (DMTs) in cilia axoneme, which is required for motile cilia beating.</text>
</comment>
<dbReference type="Gene3D" id="2.30.29.170">
    <property type="match status" value="3"/>
</dbReference>
<dbReference type="PANTHER" id="PTHR12086">
    <property type="entry name" value="EF-HAND DOMAIN C-TERMINAL CONTAINING PROTEIN"/>
    <property type="match status" value="1"/>
</dbReference>
<keyword evidence="4" id="KW-0677">Repeat</keyword>
<dbReference type="SUPFAM" id="SSF47473">
    <property type="entry name" value="EF-hand"/>
    <property type="match status" value="1"/>
</dbReference>
<evidence type="ECO:0000256" key="6">
    <source>
        <dbReference type="ARBA" id="ARBA00023273"/>
    </source>
</evidence>
<dbReference type="AlphaFoldDB" id="A0AAW0F554"/>
<evidence type="ECO:0000256" key="2">
    <source>
        <dbReference type="ARBA" id="ARBA00004245"/>
    </source>
</evidence>
<dbReference type="PROSITE" id="PS51336">
    <property type="entry name" value="DM10"/>
    <property type="match status" value="3"/>
</dbReference>
<keyword evidence="12" id="KW-1185">Reference proteome</keyword>
<evidence type="ECO:0000256" key="5">
    <source>
        <dbReference type="ARBA" id="ARBA00023212"/>
    </source>
</evidence>
<keyword evidence="6" id="KW-0966">Cell projection</keyword>
<comment type="subcellular location">
    <subcellularLocation>
        <location evidence="1">Cell projection</location>
        <location evidence="1">Cilium</location>
    </subcellularLocation>
    <subcellularLocation>
        <location evidence="2">Cytoplasm</location>
        <location evidence="2">Cytoskeleton</location>
    </subcellularLocation>
</comment>
<proteinExistence type="predicted"/>
<keyword evidence="5" id="KW-0206">Cytoskeleton</keyword>
<evidence type="ECO:0000256" key="9">
    <source>
        <dbReference type="SAM" id="MobiDB-lite"/>
    </source>
</evidence>
<evidence type="ECO:0000256" key="1">
    <source>
        <dbReference type="ARBA" id="ARBA00004138"/>
    </source>
</evidence>
<dbReference type="GO" id="GO:0005929">
    <property type="term" value="C:cilium"/>
    <property type="evidence" value="ECO:0007669"/>
    <property type="project" value="UniProtKB-SubCell"/>
</dbReference>
<evidence type="ECO:0000256" key="4">
    <source>
        <dbReference type="ARBA" id="ARBA00022737"/>
    </source>
</evidence>
<evidence type="ECO:0000256" key="8">
    <source>
        <dbReference type="ARBA" id="ARBA00039880"/>
    </source>
</evidence>
<dbReference type="InterPro" id="IPR006602">
    <property type="entry name" value="DM10_dom"/>
</dbReference>
<name>A0AAW0F554_9TRYP</name>
<reference evidence="11 12" key="1">
    <citation type="journal article" date="2021" name="MBio">
        <title>A New Model Trypanosomatid, Novymonas esmeraldas: Genomic Perception of Its 'Candidatus Pandoraea novymonadis' Endosymbiont.</title>
        <authorList>
            <person name="Zakharova A."/>
            <person name="Saura A."/>
            <person name="Butenko A."/>
            <person name="Podesvova L."/>
            <person name="Warmusova S."/>
            <person name="Kostygov A.Y."/>
            <person name="Nenarokova A."/>
            <person name="Lukes J."/>
            <person name="Opperdoes F.R."/>
            <person name="Yurchenko V."/>
        </authorList>
    </citation>
    <scope>NUCLEOTIDE SEQUENCE [LARGE SCALE GENOMIC DNA]</scope>
    <source>
        <strain evidence="11 12">E262AT.01</strain>
    </source>
</reference>
<dbReference type="EMBL" id="JAECZO010000005">
    <property type="protein sequence ID" value="KAK7200307.1"/>
    <property type="molecule type" value="Genomic_DNA"/>
</dbReference>
<dbReference type="InterPro" id="IPR011992">
    <property type="entry name" value="EF-hand-dom_pair"/>
</dbReference>
<dbReference type="Proteomes" id="UP001430356">
    <property type="component" value="Unassembled WGS sequence"/>
</dbReference>